<name>A0A075LQU8_9EURY</name>
<dbReference type="GeneID" id="24841361"/>
<proteinExistence type="predicted"/>
<dbReference type="Proteomes" id="UP000027981">
    <property type="component" value="Chromosome"/>
</dbReference>
<reference evidence="2 3" key="2">
    <citation type="journal article" date="2015" name="Genome Announc.">
        <title>Complete Genome Sequence of Hyperthermophilic Piezophilic Archaeon Palaeococcus pacificus DY20341T, Isolated from Deep-Sea Hydrothermal Sediments.</title>
        <authorList>
            <person name="Zeng X."/>
            <person name="Jebbar M."/>
            <person name="Shao Z."/>
        </authorList>
    </citation>
    <scope>NUCLEOTIDE SEQUENCE [LARGE SCALE GENOMIC DNA]</scope>
    <source>
        <strain evidence="2 3">DY20341</strain>
    </source>
</reference>
<reference evidence="3" key="1">
    <citation type="submission" date="2013-06" db="EMBL/GenBank/DDBJ databases">
        <title>Complete Genome Sequence of Hyperthermophilic Palaeococcus pacificus DY20341T, Isolated from a Deep-Sea Hydrothermal Sediments.</title>
        <authorList>
            <person name="Zeng X."/>
            <person name="Shao Z."/>
        </authorList>
    </citation>
    <scope>NUCLEOTIDE SEQUENCE [LARGE SCALE GENOMIC DNA]</scope>
    <source>
        <strain evidence="3">DY20341</strain>
    </source>
</reference>
<dbReference type="KEGG" id="ppac:PAP_01135"/>
<keyword evidence="1" id="KW-0472">Membrane</keyword>
<dbReference type="HOGENOM" id="CLU_2103645_0_0_2"/>
<dbReference type="OrthoDB" id="84571at2157"/>
<dbReference type="AlphaFoldDB" id="A0A075LQU8"/>
<sequence>MFGYWDALYFLYVLAIGMIIAYMLFKWAERSSMGTRRTGDGTKIFISGEDEDNVIPQFEHFQGYYTGRHTMWGLIRGIHRMFLIFRREHTGLLTDYVAYLLITTAVVLGALVIWG</sequence>
<keyword evidence="3" id="KW-1185">Reference proteome</keyword>
<accession>A0A075LQU8</accession>
<dbReference type="STRING" id="1343739.PAP_01135"/>
<evidence type="ECO:0000256" key="1">
    <source>
        <dbReference type="SAM" id="Phobius"/>
    </source>
</evidence>
<feature type="transmembrane region" description="Helical" evidence="1">
    <location>
        <begin position="96"/>
        <end position="114"/>
    </location>
</feature>
<dbReference type="RefSeq" id="WP_048164195.1">
    <property type="nucleotide sequence ID" value="NZ_CP006019.1"/>
</dbReference>
<keyword evidence="1" id="KW-0812">Transmembrane</keyword>
<protein>
    <submittedName>
        <fullName evidence="2">Hydrogenase</fullName>
    </submittedName>
</protein>
<gene>
    <name evidence="2" type="ORF">PAP_01135</name>
</gene>
<dbReference type="eggNOG" id="arCOG05308">
    <property type="taxonomic scope" value="Archaea"/>
</dbReference>
<feature type="transmembrane region" description="Helical" evidence="1">
    <location>
        <begin position="6"/>
        <end position="25"/>
    </location>
</feature>
<dbReference type="EMBL" id="CP006019">
    <property type="protein sequence ID" value="AIF68669.1"/>
    <property type="molecule type" value="Genomic_DNA"/>
</dbReference>
<evidence type="ECO:0000313" key="2">
    <source>
        <dbReference type="EMBL" id="AIF68669.1"/>
    </source>
</evidence>
<evidence type="ECO:0000313" key="3">
    <source>
        <dbReference type="Proteomes" id="UP000027981"/>
    </source>
</evidence>
<keyword evidence="1" id="KW-1133">Transmembrane helix</keyword>
<organism evidence="2 3">
    <name type="scientific">Palaeococcus pacificus DY20341</name>
    <dbReference type="NCBI Taxonomy" id="1343739"/>
    <lineage>
        <taxon>Archaea</taxon>
        <taxon>Methanobacteriati</taxon>
        <taxon>Methanobacteriota</taxon>
        <taxon>Thermococci</taxon>
        <taxon>Thermococcales</taxon>
        <taxon>Thermococcaceae</taxon>
        <taxon>Palaeococcus</taxon>
    </lineage>
</organism>